<evidence type="ECO:0000259" key="1">
    <source>
        <dbReference type="Pfam" id="PF19273"/>
    </source>
</evidence>
<dbReference type="InterPro" id="IPR011989">
    <property type="entry name" value="ARM-like"/>
</dbReference>
<organism evidence="2">
    <name type="scientific">Hordeum vulgare subsp. vulgare</name>
    <name type="common">Domesticated barley</name>
    <dbReference type="NCBI Taxonomy" id="112509"/>
    <lineage>
        <taxon>Eukaryota</taxon>
        <taxon>Viridiplantae</taxon>
        <taxon>Streptophyta</taxon>
        <taxon>Embryophyta</taxon>
        <taxon>Tracheophyta</taxon>
        <taxon>Spermatophyta</taxon>
        <taxon>Magnoliopsida</taxon>
        <taxon>Liliopsida</taxon>
        <taxon>Poales</taxon>
        <taxon>Poaceae</taxon>
        <taxon>BOP clade</taxon>
        <taxon>Pooideae</taxon>
        <taxon>Triticodae</taxon>
        <taxon>Triticeae</taxon>
        <taxon>Hordeinae</taxon>
        <taxon>Hordeum</taxon>
    </lineage>
</organism>
<feature type="domain" description="Exportin-5 C-terminal" evidence="1">
    <location>
        <begin position="59"/>
        <end position="246"/>
    </location>
</feature>
<evidence type="ECO:0000313" key="2">
    <source>
        <dbReference type="EMBL" id="BAJ87742.1"/>
    </source>
</evidence>
<accession>F2CY21</accession>
<sequence length="247" mass="28103">MSDDATLLRGHLHDSPHQVKEIDYGLHAEDLVKALKFFTDDSNPEDITGANGSHLLEYHIILSRVFSCAVSSPRMQKYPEVLYLILDHLSKIWARSEWKTNLIDSFCNCQLRTTFLNVIVFFEKELEVCIMGISSETDQEGTRSYTTLITLLQLILPPLLVLLQSMQSLWTEAVASNIPDVLEDAKYMVFSEETGETVEVLNTDEEEQEENAIRDWLETTRQSGYNVIGMCAQLEGMFDRVLDSSTV</sequence>
<proteinExistence type="evidence at transcript level"/>
<reference evidence="2" key="1">
    <citation type="journal article" date="2011" name="Plant Physiol.">
        <title>Comprehensive sequence analysis of 24,783 barley full-length cDNAs derived from 12 clone libraries.</title>
        <authorList>
            <person name="Matsumoto T."/>
            <person name="Tanaka T."/>
            <person name="Sakai H."/>
            <person name="Amano N."/>
            <person name="Kanamori H."/>
            <person name="Kurita K."/>
            <person name="Kikuta A."/>
            <person name="Kamiya K."/>
            <person name="Yamamoto M."/>
            <person name="Ikawa H."/>
            <person name="Fujii N."/>
            <person name="Hori K."/>
            <person name="Itoh T."/>
            <person name="Sato K."/>
        </authorList>
    </citation>
    <scope>NUCLEOTIDE SEQUENCE</scope>
</reference>
<dbReference type="EMBL" id="AK356525">
    <property type="protein sequence ID" value="BAJ87742.1"/>
    <property type="molecule type" value="mRNA"/>
</dbReference>
<dbReference type="Gene3D" id="1.25.10.10">
    <property type="entry name" value="Leucine-rich Repeat Variant"/>
    <property type="match status" value="1"/>
</dbReference>
<dbReference type="AlphaFoldDB" id="F2CY21"/>
<dbReference type="Pfam" id="PF19273">
    <property type="entry name" value="Exportin-5"/>
    <property type="match status" value="1"/>
</dbReference>
<dbReference type="InterPro" id="IPR045478">
    <property type="entry name" value="Exportin-5_C"/>
</dbReference>
<name>F2CY21_HORVV</name>
<protein>
    <submittedName>
        <fullName evidence="2">Predicted protein</fullName>
    </submittedName>
</protein>